<feature type="region of interest" description="Disordered" evidence="10">
    <location>
        <begin position="33"/>
        <end position="62"/>
    </location>
</feature>
<dbReference type="InterPro" id="IPR042036">
    <property type="entry name" value="RRP8_N"/>
</dbReference>
<comment type="function">
    <text evidence="9">Probable methyltransferase required to silence rDNA.</text>
</comment>
<evidence type="ECO:0000256" key="1">
    <source>
        <dbReference type="ARBA" id="ARBA00004604"/>
    </source>
</evidence>
<feature type="compositionally biased region" description="Basic and acidic residues" evidence="10">
    <location>
        <begin position="48"/>
        <end position="62"/>
    </location>
</feature>
<dbReference type="GO" id="GO:0005730">
    <property type="term" value="C:nucleolus"/>
    <property type="evidence" value="ECO:0007669"/>
    <property type="project" value="UniProtKB-SubCell"/>
</dbReference>
<evidence type="ECO:0000256" key="3">
    <source>
        <dbReference type="ARBA" id="ARBA00020203"/>
    </source>
</evidence>
<evidence type="ECO:0000256" key="8">
    <source>
        <dbReference type="ARBA" id="ARBA00023242"/>
    </source>
</evidence>
<dbReference type="InterPro" id="IPR007823">
    <property type="entry name" value="RRP8"/>
</dbReference>
<proteinExistence type="inferred from homology"/>
<protein>
    <recommendedName>
        <fullName evidence="3 9">Ribosomal RNA-processing protein 8</fullName>
        <ecNumber evidence="9">2.1.1.-</ecNumber>
    </recommendedName>
</protein>
<dbReference type="Pfam" id="PF05148">
    <property type="entry name" value="Methyltransf_8"/>
    <property type="match status" value="1"/>
</dbReference>
<name>A0A443RCT2_9ACAR</name>
<keyword evidence="8 9" id="KW-0539">Nucleus</keyword>
<comment type="caution">
    <text evidence="11">The sequence shown here is derived from an EMBL/GenBank/DDBJ whole genome shotgun (WGS) entry which is preliminary data.</text>
</comment>
<keyword evidence="4 9" id="KW-0698">rRNA processing</keyword>
<sequence>MSSCFKQKQSLILKKILTKKAKNEKPFIHQIEVKSEQRPPANAAVKRGSNESERCEEAKHETSERRSKLARVCDQKLKESQFRAINEYLYTHSSDESSHYLNEALFDVYHEAYASVVNKWPIKPIDVIVDAIESHSPHSRKRLIIADMGCGKMPLLKLHFNQATVYSFDLIAAHEHVIQANITSVPLQDCICDFVVFCLSLMGTNVNDYLVEGNRILKLNGRLLIAEVVSRFEDVDKFAKSLKSFGFSAPKVQFLPPNKYFVVFDCAKKTDVKDLKANLPEITLKPCHYKAR</sequence>
<evidence type="ECO:0000256" key="4">
    <source>
        <dbReference type="ARBA" id="ARBA00022552"/>
    </source>
</evidence>
<dbReference type="STRING" id="1965070.A0A443RCT2"/>
<dbReference type="AlphaFoldDB" id="A0A443RCT2"/>
<reference evidence="11 12" key="1">
    <citation type="journal article" date="2018" name="Gigascience">
        <title>Genomes of trombidid mites reveal novel predicted allergens and laterally-transferred genes associated with secondary metabolism.</title>
        <authorList>
            <person name="Dong X."/>
            <person name="Chaisiri K."/>
            <person name="Xia D."/>
            <person name="Armstrong S.D."/>
            <person name="Fang Y."/>
            <person name="Donnelly M.J."/>
            <person name="Kadowaki T."/>
            <person name="McGarry J.W."/>
            <person name="Darby A.C."/>
            <person name="Makepeace B.L."/>
        </authorList>
    </citation>
    <scope>NUCLEOTIDE SEQUENCE [LARGE SCALE GENOMIC DNA]</scope>
    <source>
        <strain evidence="11">UoL-WK</strain>
    </source>
</reference>
<dbReference type="Gene3D" id="1.10.10.2150">
    <property type="entry name" value="Ribosomal RNA-processing protein 8, N-terminal domain"/>
    <property type="match status" value="1"/>
</dbReference>
<gene>
    <name evidence="11" type="ORF">B4U79_03806</name>
</gene>
<dbReference type="GO" id="GO:0032259">
    <property type="term" value="P:methylation"/>
    <property type="evidence" value="ECO:0007669"/>
    <property type="project" value="UniProtKB-KW"/>
</dbReference>
<evidence type="ECO:0000256" key="10">
    <source>
        <dbReference type="SAM" id="MobiDB-lite"/>
    </source>
</evidence>
<dbReference type="Proteomes" id="UP000285301">
    <property type="component" value="Unassembled WGS sequence"/>
</dbReference>
<evidence type="ECO:0000256" key="7">
    <source>
        <dbReference type="ARBA" id="ARBA00022691"/>
    </source>
</evidence>
<evidence type="ECO:0000256" key="5">
    <source>
        <dbReference type="ARBA" id="ARBA00022603"/>
    </source>
</evidence>
<dbReference type="Gene3D" id="3.40.50.150">
    <property type="entry name" value="Vaccinia Virus protein VP39"/>
    <property type="match status" value="1"/>
</dbReference>
<dbReference type="SUPFAM" id="SSF53335">
    <property type="entry name" value="S-adenosyl-L-methionine-dependent methyltransferases"/>
    <property type="match status" value="1"/>
</dbReference>
<dbReference type="InterPro" id="IPR029063">
    <property type="entry name" value="SAM-dependent_MTases_sf"/>
</dbReference>
<evidence type="ECO:0000256" key="6">
    <source>
        <dbReference type="ARBA" id="ARBA00022679"/>
    </source>
</evidence>
<evidence type="ECO:0000313" key="12">
    <source>
        <dbReference type="Proteomes" id="UP000285301"/>
    </source>
</evidence>
<evidence type="ECO:0000256" key="9">
    <source>
        <dbReference type="RuleBase" id="RU365074"/>
    </source>
</evidence>
<dbReference type="EMBL" id="NCKU01001103">
    <property type="protein sequence ID" value="RWS13082.1"/>
    <property type="molecule type" value="Genomic_DNA"/>
</dbReference>
<keyword evidence="6 9" id="KW-0808">Transferase</keyword>
<dbReference type="GO" id="GO:0006364">
    <property type="term" value="P:rRNA processing"/>
    <property type="evidence" value="ECO:0007669"/>
    <property type="project" value="UniProtKB-UniRule"/>
</dbReference>
<comment type="similarity">
    <text evidence="2 9">Belongs to the methyltransferase superfamily. RRP8 family.</text>
</comment>
<dbReference type="PANTHER" id="PTHR12787:SF0">
    <property type="entry name" value="RIBOSOMAL RNA-PROCESSING PROTEIN 8"/>
    <property type="match status" value="1"/>
</dbReference>
<keyword evidence="5 9" id="KW-0489">Methyltransferase</keyword>
<keyword evidence="7 9" id="KW-0949">S-adenosyl-L-methionine</keyword>
<comment type="subcellular location">
    <subcellularLocation>
        <location evidence="1 9">Nucleus</location>
        <location evidence="1 9">Nucleolus</location>
    </subcellularLocation>
</comment>
<accession>A0A443RCT2</accession>
<evidence type="ECO:0000256" key="2">
    <source>
        <dbReference type="ARBA" id="ARBA00006301"/>
    </source>
</evidence>
<evidence type="ECO:0000313" key="11">
    <source>
        <dbReference type="EMBL" id="RWS13082.1"/>
    </source>
</evidence>
<dbReference type="PANTHER" id="PTHR12787">
    <property type="entry name" value="RIBOSOMAL RNA-PROCESSING PROTEIN 8"/>
    <property type="match status" value="1"/>
</dbReference>
<keyword evidence="12" id="KW-1185">Reference proteome</keyword>
<dbReference type="EC" id="2.1.1.-" evidence="9"/>
<organism evidence="11 12">
    <name type="scientific">Dinothrombium tinctorium</name>
    <dbReference type="NCBI Taxonomy" id="1965070"/>
    <lineage>
        <taxon>Eukaryota</taxon>
        <taxon>Metazoa</taxon>
        <taxon>Ecdysozoa</taxon>
        <taxon>Arthropoda</taxon>
        <taxon>Chelicerata</taxon>
        <taxon>Arachnida</taxon>
        <taxon>Acari</taxon>
        <taxon>Acariformes</taxon>
        <taxon>Trombidiformes</taxon>
        <taxon>Prostigmata</taxon>
        <taxon>Anystina</taxon>
        <taxon>Parasitengona</taxon>
        <taxon>Trombidioidea</taxon>
        <taxon>Trombidiidae</taxon>
        <taxon>Dinothrombium</taxon>
    </lineage>
</organism>
<dbReference type="GO" id="GO:0008168">
    <property type="term" value="F:methyltransferase activity"/>
    <property type="evidence" value="ECO:0007669"/>
    <property type="project" value="UniProtKB-KW"/>
</dbReference>
<dbReference type="OrthoDB" id="10258825at2759"/>